<evidence type="ECO:0000313" key="3">
    <source>
        <dbReference type="Proteomes" id="UP000245462"/>
    </source>
</evidence>
<dbReference type="Pfam" id="PF02470">
    <property type="entry name" value="MlaD"/>
    <property type="match status" value="1"/>
</dbReference>
<name>A0A2U1FKV0_9PORP</name>
<dbReference type="RefSeq" id="WP_116678918.1">
    <property type="nucleotide sequence ID" value="NZ_QEKY01000004.1"/>
</dbReference>
<proteinExistence type="predicted"/>
<dbReference type="PANTHER" id="PTHR33371:SF4">
    <property type="entry name" value="INTERMEMBRANE PHOSPHOLIPID TRANSPORT SYSTEM BINDING PROTEIN MLAD"/>
    <property type="match status" value="1"/>
</dbReference>
<sequence>MRISKSVKIGALALIALFLLYFGLNYLKGFNIFKNENLYYVRFSEVKNVNVASPVFVQGYKVGVVKSLDFDYVSGNSTIVCIDLDKNFRMPKGSMLAIHQTALSGAELRIIQGDIRKGYLSPGDTIRADMNGDDIMSMATNKVMPAVVDMMPKIDSAVIGLSALINDPNLLVILENLAASTRNLNALTASLNQSVSKQLPVVLANARTITDNVVEVSDELKKVKLESLVTELQATTENLRVFTNQIRNADGSLGMLLNDKSLYLRLDSLAASTDALVRDLKANPKRYVRFSVF</sequence>
<protein>
    <submittedName>
        <fullName evidence="2">Phospholipid/cholesterol/gamma-HCH transport system substrate-binding protein</fullName>
    </submittedName>
</protein>
<evidence type="ECO:0000313" key="2">
    <source>
        <dbReference type="EMBL" id="PVZ12845.1"/>
    </source>
</evidence>
<dbReference type="InterPro" id="IPR003399">
    <property type="entry name" value="Mce/MlaD"/>
</dbReference>
<reference evidence="2 3" key="1">
    <citation type="submission" date="2018-04" db="EMBL/GenBank/DDBJ databases">
        <title>Genomic Encyclopedia of Type Strains, Phase IV (KMG-IV): sequencing the most valuable type-strain genomes for metagenomic binning, comparative biology and taxonomic classification.</title>
        <authorList>
            <person name="Goeker M."/>
        </authorList>
    </citation>
    <scope>NUCLEOTIDE SEQUENCE [LARGE SCALE GENOMIC DNA]</scope>
    <source>
        <strain evidence="2 3">DSM 28520</strain>
    </source>
</reference>
<dbReference type="AlphaFoldDB" id="A0A2U1FKV0"/>
<dbReference type="OrthoDB" id="9769132at2"/>
<dbReference type="InterPro" id="IPR052336">
    <property type="entry name" value="MlaD_Phospholipid_Transporter"/>
</dbReference>
<organism evidence="2 3">
    <name type="scientific">Porphyromonas loveana</name>
    <dbReference type="NCBI Taxonomy" id="1884669"/>
    <lineage>
        <taxon>Bacteria</taxon>
        <taxon>Pseudomonadati</taxon>
        <taxon>Bacteroidota</taxon>
        <taxon>Bacteroidia</taxon>
        <taxon>Bacteroidales</taxon>
        <taxon>Porphyromonadaceae</taxon>
        <taxon>Porphyromonas</taxon>
    </lineage>
</organism>
<feature type="domain" description="Mce/MlaD" evidence="1">
    <location>
        <begin position="37"/>
        <end position="106"/>
    </location>
</feature>
<accession>A0A2U1FKV0</accession>
<dbReference type="GeneID" id="94550370"/>
<evidence type="ECO:0000259" key="1">
    <source>
        <dbReference type="Pfam" id="PF02470"/>
    </source>
</evidence>
<comment type="caution">
    <text evidence="2">The sequence shown here is derived from an EMBL/GenBank/DDBJ whole genome shotgun (WGS) entry which is preliminary data.</text>
</comment>
<dbReference type="Proteomes" id="UP000245462">
    <property type="component" value="Unassembled WGS sequence"/>
</dbReference>
<keyword evidence="3" id="KW-1185">Reference proteome</keyword>
<dbReference type="PANTHER" id="PTHR33371">
    <property type="entry name" value="INTERMEMBRANE PHOSPHOLIPID TRANSPORT SYSTEM BINDING PROTEIN MLAD-RELATED"/>
    <property type="match status" value="1"/>
</dbReference>
<dbReference type="EMBL" id="QEKY01000004">
    <property type="protein sequence ID" value="PVZ12845.1"/>
    <property type="molecule type" value="Genomic_DNA"/>
</dbReference>
<gene>
    <name evidence="2" type="ORF">C7382_104152</name>
</gene>